<feature type="region of interest" description="Disordered" evidence="1">
    <location>
        <begin position="1"/>
        <end position="51"/>
    </location>
</feature>
<evidence type="ECO:0000256" key="1">
    <source>
        <dbReference type="SAM" id="MobiDB-lite"/>
    </source>
</evidence>
<dbReference type="RefSeq" id="WP_268209061.1">
    <property type="nucleotide sequence ID" value="NZ_CP108135.1"/>
</dbReference>
<evidence type="ECO:0000313" key="2">
    <source>
        <dbReference type="EMBL" id="WTP68709.1"/>
    </source>
</evidence>
<reference evidence="2 3" key="1">
    <citation type="submission" date="2022-10" db="EMBL/GenBank/DDBJ databases">
        <title>The complete genomes of actinobacterial strains from the NBC collection.</title>
        <authorList>
            <person name="Joergensen T.S."/>
            <person name="Alvarez Arevalo M."/>
            <person name="Sterndorff E.B."/>
            <person name="Faurdal D."/>
            <person name="Vuksanovic O."/>
            <person name="Mourched A.-S."/>
            <person name="Charusanti P."/>
            <person name="Shaw S."/>
            <person name="Blin K."/>
            <person name="Weber T."/>
        </authorList>
    </citation>
    <scope>NUCLEOTIDE SEQUENCE [LARGE SCALE GENOMIC DNA]</scope>
    <source>
        <strain evidence="2 3">NBC_00185</strain>
    </source>
</reference>
<keyword evidence="3" id="KW-1185">Reference proteome</keyword>
<evidence type="ECO:0000313" key="3">
    <source>
        <dbReference type="Proteomes" id="UP001622496"/>
    </source>
</evidence>
<name>A0ABZ1K8C8_9ACTN</name>
<dbReference type="EMBL" id="CP108135">
    <property type="protein sequence ID" value="WTP68709.1"/>
    <property type="molecule type" value="Genomic_DNA"/>
</dbReference>
<proteinExistence type="predicted"/>
<accession>A0ABZ1K8C8</accession>
<feature type="compositionally biased region" description="Low complexity" evidence="1">
    <location>
        <begin position="40"/>
        <end position="51"/>
    </location>
</feature>
<sequence length="51" mass="5456">MARVHPDGSGIRPVVREGARSRSGTEAFGAPALRRHRDPLLPLLSGPLDRG</sequence>
<protein>
    <submittedName>
        <fullName evidence="2">Uncharacterized protein</fullName>
    </submittedName>
</protein>
<dbReference type="Proteomes" id="UP001622496">
    <property type="component" value="Chromosome"/>
</dbReference>
<organism evidence="2 3">
    <name type="scientific">[Kitasatospora] papulosa</name>
    <dbReference type="NCBI Taxonomy" id="1464011"/>
    <lineage>
        <taxon>Bacteria</taxon>
        <taxon>Bacillati</taxon>
        <taxon>Actinomycetota</taxon>
        <taxon>Actinomycetes</taxon>
        <taxon>Kitasatosporales</taxon>
        <taxon>Streptomycetaceae</taxon>
        <taxon>Streptomyces</taxon>
    </lineage>
</organism>
<gene>
    <name evidence="2" type="ORF">OG560_26110</name>
</gene>